<feature type="transmembrane region" description="Helical" evidence="7">
    <location>
        <begin position="329"/>
        <end position="351"/>
    </location>
</feature>
<organism evidence="8 9">
    <name type="scientific">Candidatus Nitrospira neomarina</name>
    <dbReference type="NCBI Taxonomy" id="3020899"/>
    <lineage>
        <taxon>Bacteria</taxon>
        <taxon>Pseudomonadati</taxon>
        <taxon>Nitrospirota</taxon>
        <taxon>Nitrospiria</taxon>
        <taxon>Nitrospirales</taxon>
        <taxon>Nitrospiraceae</taxon>
        <taxon>Nitrospira</taxon>
    </lineage>
</organism>
<evidence type="ECO:0000256" key="4">
    <source>
        <dbReference type="ARBA" id="ARBA00022692"/>
    </source>
</evidence>
<feature type="transmembrane region" description="Helical" evidence="7">
    <location>
        <begin position="116"/>
        <end position="140"/>
    </location>
</feature>
<evidence type="ECO:0000256" key="2">
    <source>
        <dbReference type="ARBA" id="ARBA00007430"/>
    </source>
</evidence>
<dbReference type="RefSeq" id="WP_312749007.1">
    <property type="nucleotide sequence ID" value="NZ_CP116968.1"/>
</dbReference>
<keyword evidence="9" id="KW-1185">Reference proteome</keyword>
<dbReference type="Proteomes" id="UP001302494">
    <property type="component" value="Chromosome"/>
</dbReference>
<evidence type="ECO:0000256" key="1">
    <source>
        <dbReference type="ARBA" id="ARBA00004651"/>
    </source>
</evidence>
<accession>A0AA96GRQ3</accession>
<dbReference type="GO" id="GO:0005886">
    <property type="term" value="C:plasma membrane"/>
    <property type="evidence" value="ECO:0007669"/>
    <property type="project" value="UniProtKB-SubCell"/>
</dbReference>
<feature type="transmembrane region" description="Helical" evidence="7">
    <location>
        <begin position="358"/>
        <end position="377"/>
    </location>
</feature>
<name>A0AA96GRQ3_9BACT</name>
<dbReference type="InterPro" id="IPR050833">
    <property type="entry name" value="Poly_Biosynth_Transport"/>
</dbReference>
<keyword evidence="6 7" id="KW-0472">Membrane</keyword>
<feature type="transmembrane region" description="Helical" evidence="7">
    <location>
        <begin position="84"/>
        <end position="104"/>
    </location>
</feature>
<feature type="transmembrane region" description="Helical" evidence="7">
    <location>
        <begin position="288"/>
        <end position="309"/>
    </location>
</feature>
<feature type="transmembrane region" description="Helical" evidence="7">
    <location>
        <begin position="250"/>
        <end position="276"/>
    </location>
</feature>
<sequence length="495" mass="53638">MDEIGKNFGKQVAMGALWLAGAKVFARLLTTVRLILLAAILPQDQIGLFGLAAVVMQLLETLSQTGMQTALIQRKGNVQEYLGTAWVTQVVRGIILSIATLLLADNFEVFFDKAGVASLLYILALVPVCFGIQNIGLVLLHRELRFSKVVGIQVGSAFVDLILSLLVALQTPSAIALVWGRVGAAIFTAIASFVLEKRWGNFSFSMSKSYELFSFGVWVFISAILSFTLVRGGDIVIGKLLTLEDLAVYQIAYALACGPIMEVMAVIGGTALPAYSQLQHQHTRLSSAFLRILASSSFLASLSIVGFAILAEDFTALFFGPEYKMMATLLPPLAIWGACRGLGASNSVLFLGIGRPAIATVFQFFMLILFLVGLIPISIRYGIMGTVLSLALIGLSAQALRYFLIIHVVNISGREIFKCLIIPICIATLSGVAAWISMSVITPHLYALRLMIGGCVLLSTFSLGSLWLDNYFRLGLRDFVQSVMPKRFAFVLGKN</sequence>
<gene>
    <name evidence="8" type="ORF">PQG83_10105</name>
</gene>
<feature type="transmembrane region" description="Helical" evidence="7">
    <location>
        <begin position="210"/>
        <end position="230"/>
    </location>
</feature>
<reference evidence="8 9" key="1">
    <citation type="submission" date="2023-01" db="EMBL/GenBank/DDBJ databases">
        <title>Cultivation and genomic characterization of new, ubiquitous marine nitrite-oxidizing bacteria from the Nitrospirales.</title>
        <authorList>
            <person name="Mueller A.J."/>
            <person name="Daebeler A."/>
            <person name="Herbold C.W."/>
            <person name="Kirkegaard R.H."/>
            <person name="Daims H."/>
        </authorList>
    </citation>
    <scope>NUCLEOTIDE SEQUENCE [LARGE SCALE GENOMIC DNA]</scope>
    <source>
        <strain evidence="8 9">DK</strain>
    </source>
</reference>
<evidence type="ECO:0000313" key="8">
    <source>
        <dbReference type="EMBL" id="WNM64083.1"/>
    </source>
</evidence>
<feature type="transmembrane region" description="Helical" evidence="7">
    <location>
        <begin position="12"/>
        <end position="40"/>
    </location>
</feature>
<evidence type="ECO:0000256" key="7">
    <source>
        <dbReference type="SAM" id="Phobius"/>
    </source>
</evidence>
<feature type="transmembrane region" description="Helical" evidence="7">
    <location>
        <begin position="149"/>
        <end position="169"/>
    </location>
</feature>
<comment type="subcellular location">
    <subcellularLocation>
        <location evidence="1">Cell membrane</location>
        <topology evidence="1">Multi-pass membrane protein</topology>
    </subcellularLocation>
</comment>
<keyword evidence="4 7" id="KW-0812">Transmembrane</keyword>
<evidence type="ECO:0000256" key="3">
    <source>
        <dbReference type="ARBA" id="ARBA00022475"/>
    </source>
</evidence>
<evidence type="ECO:0000313" key="9">
    <source>
        <dbReference type="Proteomes" id="UP001302494"/>
    </source>
</evidence>
<dbReference type="PANTHER" id="PTHR30250">
    <property type="entry name" value="PST FAMILY PREDICTED COLANIC ACID TRANSPORTER"/>
    <property type="match status" value="1"/>
</dbReference>
<evidence type="ECO:0000256" key="5">
    <source>
        <dbReference type="ARBA" id="ARBA00022989"/>
    </source>
</evidence>
<dbReference type="EMBL" id="CP116968">
    <property type="protein sequence ID" value="WNM64083.1"/>
    <property type="molecule type" value="Genomic_DNA"/>
</dbReference>
<keyword evidence="3" id="KW-1003">Cell membrane</keyword>
<comment type="similarity">
    <text evidence="2">Belongs to the polysaccharide synthase family.</text>
</comment>
<keyword evidence="5 7" id="KW-1133">Transmembrane helix</keyword>
<dbReference type="Pfam" id="PF13440">
    <property type="entry name" value="Polysacc_synt_3"/>
    <property type="match status" value="1"/>
</dbReference>
<protein>
    <submittedName>
        <fullName evidence="8">Oligosaccharide flippase family protein</fullName>
    </submittedName>
</protein>
<dbReference type="PANTHER" id="PTHR30250:SF10">
    <property type="entry name" value="LIPOPOLYSACCHARIDE BIOSYNTHESIS PROTEIN WZXC"/>
    <property type="match status" value="1"/>
</dbReference>
<feature type="transmembrane region" description="Helical" evidence="7">
    <location>
        <begin position="416"/>
        <end position="436"/>
    </location>
</feature>
<evidence type="ECO:0000256" key="6">
    <source>
        <dbReference type="ARBA" id="ARBA00023136"/>
    </source>
</evidence>
<feature type="transmembrane region" description="Helical" evidence="7">
    <location>
        <begin position="175"/>
        <end position="195"/>
    </location>
</feature>
<feature type="transmembrane region" description="Helical" evidence="7">
    <location>
        <begin position="448"/>
        <end position="468"/>
    </location>
</feature>
<dbReference type="AlphaFoldDB" id="A0AA96GRQ3"/>
<feature type="transmembrane region" description="Helical" evidence="7">
    <location>
        <begin position="383"/>
        <end position="404"/>
    </location>
</feature>
<proteinExistence type="inferred from homology"/>
<dbReference type="KEGG" id="nneo:PQG83_10105"/>